<evidence type="ECO:0000313" key="1">
    <source>
        <dbReference type="EMBL" id="MCS3920784.1"/>
    </source>
</evidence>
<protein>
    <submittedName>
        <fullName evidence="1">Aspartyl protease</fullName>
    </submittedName>
</protein>
<dbReference type="RefSeq" id="WP_259100932.1">
    <property type="nucleotide sequence ID" value="NZ_CP130454.1"/>
</dbReference>
<dbReference type="GO" id="GO:0006508">
    <property type="term" value="P:proteolysis"/>
    <property type="evidence" value="ECO:0007669"/>
    <property type="project" value="UniProtKB-KW"/>
</dbReference>
<comment type="caution">
    <text evidence="1">The sequence shown here is derived from an EMBL/GenBank/DDBJ whole genome shotgun (WGS) entry which is preliminary data.</text>
</comment>
<organism evidence="1 2">
    <name type="scientific">Candidatus Fervidibacter sacchari</name>
    <dbReference type="NCBI Taxonomy" id="1448929"/>
    <lineage>
        <taxon>Bacteria</taxon>
        <taxon>Candidatus Fervidibacterota</taxon>
        <taxon>Candidatus Fervidibacter</taxon>
    </lineage>
</organism>
<gene>
    <name evidence="1" type="ORF">M2350_003221</name>
</gene>
<evidence type="ECO:0000313" key="2">
    <source>
        <dbReference type="Proteomes" id="UP001204798"/>
    </source>
</evidence>
<accession>A0ABT2ET02</accession>
<dbReference type="GO" id="GO:0008233">
    <property type="term" value="F:peptidase activity"/>
    <property type="evidence" value="ECO:0007669"/>
    <property type="project" value="UniProtKB-KW"/>
</dbReference>
<dbReference type="EMBL" id="JANUCP010000007">
    <property type="protein sequence ID" value="MCS3920784.1"/>
    <property type="molecule type" value="Genomic_DNA"/>
</dbReference>
<proteinExistence type="predicted"/>
<keyword evidence="1" id="KW-0645">Protease</keyword>
<dbReference type="Proteomes" id="UP001204798">
    <property type="component" value="Unassembled WGS sequence"/>
</dbReference>
<sequence length="132" mass="14314">MKGVRDVAIIEGVIDEQKRGRLRLRVRGLFGSIEIDAFVDTGFNGGILLPISIAVPLGLVLVGTVRTQLADGSETEDFVFHGWAQIAELPEMPTEVIVTLSGDPLIGMELLESWDATVSFNLPQRKVVVSTP</sequence>
<name>A0ABT2ET02_9BACT</name>
<reference evidence="1 2" key="1">
    <citation type="submission" date="2022-08" db="EMBL/GenBank/DDBJ databases">
        <title>Bacterial and archaeal communities from various locations to study Microbial Dark Matter (Phase II).</title>
        <authorList>
            <person name="Stepanauskas R."/>
        </authorList>
    </citation>
    <scope>NUCLEOTIDE SEQUENCE [LARGE SCALE GENOMIC DNA]</scope>
    <source>
        <strain evidence="1 2">PD1</strain>
    </source>
</reference>
<keyword evidence="1" id="KW-0378">Hydrolase</keyword>
<keyword evidence="2" id="KW-1185">Reference proteome</keyword>